<reference evidence="14" key="1">
    <citation type="journal article" date="2019" name="Int. J. Syst. Evol. Microbiol.">
        <title>The Global Catalogue of Microorganisms (GCM) 10K type strain sequencing project: providing services to taxonomists for standard genome sequencing and annotation.</title>
        <authorList>
            <consortium name="The Broad Institute Genomics Platform"/>
            <consortium name="The Broad Institute Genome Sequencing Center for Infectious Disease"/>
            <person name="Wu L."/>
            <person name="Ma J."/>
        </authorList>
    </citation>
    <scope>NUCLEOTIDE SEQUENCE [LARGE SCALE GENOMIC DNA]</scope>
    <source>
        <strain evidence="14">CGMCC 1.8985</strain>
    </source>
</reference>
<evidence type="ECO:0000256" key="10">
    <source>
        <dbReference type="ARBA" id="ARBA00031306"/>
    </source>
</evidence>
<evidence type="ECO:0000256" key="5">
    <source>
        <dbReference type="ARBA" id="ARBA00022630"/>
    </source>
</evidence>
<evidence type="ECO:0000256" key="3">
    <source>
        <dbReference type="ARBA" id="ARBA00011955"/>
    </source>
</evidence>
<evidence type="ECO:0000256" key="8">
    <source>
        <dbReference type="ARBA" id="ARBA00022827"/>
    </source>
</evidence>
<keyword evidence="5 12" id="KW-0285">Flavoprotein</keyword>
<dbReference type="EMBL" id="BMME01000001">
    <property type="protein sequence ID" value="GGK11606.1"/>
    <property type="molecule type" value="Genomic_DNA"/>
</dbReference>
<dbReference type="GO" id="GO:0016740">
    <property type="term" value="F:transferase activity"/>
    <property type="evidence" value="ECO:0007669"/>
    <property type="project" value="UniProtKB-KW"/>
</dbReference>
<dbReference type="Proteomes" id="UP000599009">
    <property type="component" value="Unassembled WGS sequence"/>
</dbReference>
<keyword evidence="9 12" id="KW-0460">Magnesium</keyword>
<keyword evidence="7 12" id="KW-0479">Metal-binding</keyword>
<comment type="similarity">
    <text evidence="2 12">Belongs to the ApbE family.</text>
</comment>
<evidence type="ECO:0000256" key="1">
    <source>
        <dbReference type="ARBA" id="ARBA00001946"/>
    </source>
</evidence>
<keyword evidence="14" id="KW-1185">Reference proteome</keyword>
<evidence type="ECO:0000256" key="6">
    <source>
        <dbReference type="ARBA" id="ARBA00022679"/>
    </source>
</evidence>
<dbReference type="PANTHER" id="PTHR30040">
    <property type="entry name" value="THIAMINE BIOSYNTHESIS LIPOPROTEIN APBE"/>
    <property type="match status" value="1"/>
</dbReference>
<keyword evidence="6 12" id="KW-0808">Transferase</keyword>
<name>A0ABQ2EGF8_9GAMM</name>
<evidence type="ECO:0000313" key="13">
    <source>
        <dbReference type="EMBL" id="GGK11606.1"/>
    </source>
</evidence>
<dbReference type="PIRSF" id="PIRSF006268">
    <property type="entry name" value="ApbE"/>
    <property type="match status" value="1"/>
</dbReference>
<evidence type="ECO:0000256" key="7">
    <source>
        <dbReference type="ARBA" id="ARBA00022723"/>
    </source>
</evidence>
<proteinExistence type="inferred from homology"/>
<keyword evidence="8 12" id="KW-0274">FAD</keyword>
<dbReference type="Pfam" id="PF02424">
    <property type="entry name" value="ApbE"/>
    <property type="match status" value="1"/>
</dbReference>
<dbReference type="Gene3D" id="3.10.520.10">
    <property type="entry name" value="ApbE-like domains"/>
    <property type="match status" value="1"/>
</dbReference>
<accession>A0ABQ2EGF8</accession>
<comment type="cofactor">
    <cofactor evidence="1">
        <name>Mg(2+)</name>
        <dbReference type="ChEBI" id="CHEBI:18420"/>
    </cofactor>
</comment>
<evidence type="ECO:0000256" key="11">
    <source>
        <dbReference type="ARBA" id="ARBA00048540"/>
    </source>
</evidence>
<gene>
    <name evidence="13" type="primary">apbE</name>
    <name evidence="13" type="ORF">GCM10011394_21130</name>
</gene>
<dbReference type="InterPro" id="IPR024932">
    <property type="entry name" value="ApbE"/>
</dbReference>
<dbReference type="RefSeq" id="WP_132986557.1">
    <property type="nucleotide sequence ID" value="NZ_BMME01000001.1"/>
</dbReference>
<evidence type="ECO:0000313" key="14">
    <source>
        <dbReference type="Proteomes" id="UP000599009"/>
    </source>
</evidence>
<comment type="catalytic activity">
    <reaction evidence="11 12">
        <text>L-threonyl-[protein] + FAD = FMN-L-threonyl-[protein] + AMP + H(+)</text>
        <dbReference type="Rhea" id="RHEA:36847"/>
        <dbReference type="Rhea" id="RHEA-COMP:11060"/>
        <dbReference type="Rhea" id="RHEA-COMP:11061"/>
        <dbReference type="ChEBI" id="CHEBI:15378"/>
        <dbReference type="ChEBI" id="CHEBI:30013"/>
        <dbReference type="ChEBI" id="CHEBI:57692"/>
        <dbReference type="ChEBI" id="CHEBI:74257"/>
        <dbReference type="ChEBI" id="CHEBI:456215"/>
        <dbReference type="EC" id="2.7.1.180"/>
    </reaction>
</comment>
<sequence>MTREGAVDARRAHAVHALGGATMGTLWHASVSAPPDADLYALHVGIQACLDEVVAQMSTWEHDSDICRYNRAPAGSWQALPQPFFDVLRDALAIAADSGGACDPTVGPLVAAWGFGPGGHGGAVPDAATLAAARARVGWQRVELDAPGRRACQPGGVGLDLSGIAKGHGVDAAVAWLRAQGVPAALVEVGGELRGYGRKPDGKAWQVLAEAWPDEDSDNGIGTGDVGGAISVDGNAGDGDKHTLPPCVLVLEDAAVATSGDHWHRFDHDGRLYSHTVDPRTGAPVDHAPAAVTVVASTALAADAWATALTVLGSDDGHRLAQARGIAARFVLRDAEGLHERSTDAFRRHLAP</sequence>
<evidence type="ECO:0000256" key="4">
    <source>
        <dbReference type="ARBA" id="ARBA00016337"/>
    </source>
</evidence>
<comment type="caution">
    <text evidence="13">The sequence shown here is derived from an EMBL/GenBank/DDBJ whole genome shotgun (WGS) entry which is preliminary data.</text>
</comment>
<evidence type="ECO:0000256" key="12">
    <source>
        <dbReference type="PIRNR" id="PIRNR006268"/>
    </source>
</evidence>
<evidence type="ECO:0000256" key="9">
    <source>
        <dbReference type="ARBA" id="ARBA00022842"/>
    </source>
</evidence>
<dbReference type="InterPro" id="IPR003374">
    <property type="entry name" value="ApbE-like_sf"/>
</dbReference>
<organism evidence="13 14">
    <name type="scientific">Luteimonas terricola</name>
    <dbReference type="NCBI Taxonomy" id="645597"/>
    <lineage>
        <taxon>Bacteria</taxon>
        <taxon>Pseudomonadati</taxon>
        <taxon>Pseudomonadota</taxon>
        <taxon>Gammaproteobacteria</taxon>
        <taxon>Lysobacterales</taxon>
        <taxon>Lysobacteraceae</taxon>
        <taxon>Luteimonas</taxon>
    </lineage>
</organism>
<evidence type="ECO:0000256" key="2">
    <source>
        <dbReference type="ARBA" id="ARBA00008282"/>
    </source>
</evidence>
<dbReference type="PANTHER" id="PTHR30040:SF2">
    <property type="entry name" value="FAD:PROTEIN FMN TRANSFERASE"/>
    <property type="match status" value="1"/>
</dbReference>
<protein>
    <recommendedName>
        <fullName evidence="4 12">FAD:protein FMN transferase</fullName>
        <ecNumber evidence="3 12">2.7.1.180</ecNumber>
    </recommendedName>
    <alternativeName>
        <fullName evidence="10 12">Flavin transferase</fullName>
    </alternativeName>
</protein>
<dbReference type="SUPFAM" id="SSF143631">
    <property type="entry name" value="ApbE-like"/>
    <property type="match status" value="1"/>
</dbReference>
<dbReference type="EC" id="2.7.1.180" evidence="3 12"/>